<sequence>MTWAAFFKSRSFKYGALIGGIGFAAGAGGSAAVALKLASLCSTAVNSFVTEVGTHFSLSELSAVVHIDGYNATLTLDDINAALPPGWLDIINHAQELPSYCFSAPFTIGLCITAAASLALASTIAIAIHIHDHPAESCEQSDAGEEDARQGLLGHF</sequence>
<name>A0A0W0XHS3_9GAMM</name>
<dbReference type="EMBL" id="LNYP01000004">
    <property type="protein sequence ID" value="KTD44072.1"/>
    <property type="molecule type" value="Genomic_DNA"/>
</dbReference>
<protein>
    <submittedName>
        <fullName evidence="1">Uncharacterized protein</fullName>
    </submittedName>
</protein>
<gene>
    <name evidence="1" type="ORF">Loak_0214</name>
</gene>
<reference evidence="1 2" key="1">
    <citation type="submission" date="2015-11" db="EMBL/GenBank/DDBJ databases">
        <title>Genomic analysis of 38 Legionella species identifies large and diverse effector repertoires.</title>
        <authorList>
            <person name="Burstein D."/>
            <person name="Amaro F."/>
            <person name="Zusman T."/>
            <person name="Lifshitz Z."/>
            <person name="Cohen O."/>
            <person name="Gilbert J.A."/>
            <person name="Pupko T."/>
            <person name="Shuman H.A."/>
            <person name="Segal G."/>
        </authorList>
    </citation>
    <scope>NUCLEOTIDE SEQUENCE [LARGE SCALE GENOMIC DNA]</scope>
    <source>
        <strain evidence="1 2">Oak Ridge-10</strain>
    </source>
</reference>
<dbReference type="RefSeq" id="WP_025386267.1">
    <property type="nucleotide sequence ID" value="NZ_LCUA01000020.1"/>
</dbReference>
<dbReference type="AlphaFoldDB" id="A0A0W0XHS3"/>
<organism evidence="1 2">
    <name type="scientific">Legionella oakridgensis</name>
    <dbReference type="NCBI Taxonomy" id="29423"/>
    <lineage>
        <taxon>Bacteria</taxon>
        <taxon>Pseudomonadati</taxon>
        <taxon>Pseudomonadota</taxon>
        <taxon>Gammaproteobacteria</taxon>
        <taxon>Legionellales</taxon>
        <taxon>Legionellaceae</taxon>
        <taxon>Legionella</taxon>
    </lineage>
</organism>
<proteinExistence type="predicted"/>
<evidence type="ECO:0000313" key="1">
    <source>
        <dbReference type="EMBL" id="KTD44072.1"/>
    </source>
</evidence>
<dbReference type="Proteomes" id="UP000054858">
    <property type="component" value="Unassembled WGS sequence"/>
</dbReference>
<dbReference type="PATRIC" id="fig|29423.5.peg.220"/>
<evidence type="ECO:0000313" key="2">
    <source>
        <dbReference type="Proteomes" id="UP000054858"/>
    </source>
</evidence>
<comment type="caution">
    <text evidence="1">The sequence shown here is derived from an EMBL/GenBank/DDBJ whole genome shotgun (WGS) entry which is preliminary data.</text>
</comment>
<accession>A0A0W0XHS3</accession>